<feature type="non-terminal residue" evidence="3">
    <location>
        <position position="1"/>
    </location>
</feature>
<protein>
    <submittedName>
        <fullName evidence="3">Uncharacterized protein</fullName>
    </submittedName>
</protein>
<feature type="region of interest" description="Disordered" evidence="1">
    <location>
        <begin position="164"/>
        <end position="199"/>
    </location>
</feature>
<keyword evidence="2" id="KW-0732">Signal</keyword>
<evidence type="ECO:0000256" key="2">
    <source>
        <dbReference type="SAM" id="SignalP"/>
    </source>
</evidence>
<keyword evidence="4" id="KW-1185">Reference proteome</keyword>
<accession>A0AA36FSE6</accession>
<evidence type="ECO:0000256" key="1">
    <source>
        <dbReference type="SAM" id="MobiDB-lite"/>
    </source>
</evidence>
<comment type="caution">
    <text evidence="3">The sequence shown here is derived from an EMBL/GenBank/DDBJ whole genome shotgun (WGS) entry which is preliminary data.</text>
</comment>
<name>A0AA36FSE6_9BILA</name>
<dbReference type="AlphaFoldDB" id="A0AA36FSE6"/>
<feature type="chain" id="PRO_5041324657" evidence="2">
    <location>
        <begin position="21"/>
        <end position="199"/>
    </location>
</feature>
<dbReference type="Proteomes" id="UP001177023">
    <property type="component" value="Unassembled WGS sequence"/>
</dbReference>
<gene>
    <name evidence="3" type="ORF">MSPICULIGERA_LOCUS3956</name>
</gene>
<feature type="signal peptide" evidence="2">
    <location>
        <begin position="1"/>
        <end position="20"/>
    </location>
</feature>
<proteinExistence type="predicted"/>
<organism evidence="3 4">
    <name type="scientific">Mesorhabditis spiculigera</name>
    <dbReference type="NCBI Taxonomy" id="96644"/>
    <lineage>
        <taxon>Eukaryota</taxon>
        <taxon>Metazoa</taxon>
        <taxon>Ecdysozoa</taxon>
        <taxon>Nematoda</taxon>
        <taxon>Chromadorea</taxon>
        <taxon>Rhabditida</taxon>
        <taxon>Rhabditina</taxon>
        <taxon>Rhabditomorpha</taxon>
        <taxon>Rhabditoidea</taxon>
        <taxon>Rhabditidae</taxon>
        <taxon>Mesorhabditinae</taxon>
        <taxon>Mesorhabditis</taxon>
    </lineage>
</organism>
<feature type="compositionally biased region" description="Pro residues" evidence="1">
    <location>
        <begin position="179"/>
        <end position="193"/>
    </location>
</feature>
<evidence type="ECO:0000313" key="4">
    <source>
        <dbReference type="Proteomes" id="UP001177023"/>
    </source>
</evidence>
<sequence length="199" mass="21985">MKSFVALVLLLGIVSSASIATEPSEQPEKANVTFSHDFAFLHAAEICNWSVVPLEVVLALQRNFCNSQEAKPEYANITKCFIAGGAPLNALFEQDAQNFRCRDRDILYRNYIKIASRSCPNPAQTIRIAAQGVIIELSLRSRFSPSEEEAACYQELAKRLYRSFHAPDQPPAQSSTPSFPEPVPTAEPYPVPIPYGSGH</sequence>
<evidence type="ECO:0000313" key="3">
    <source>
        <dbReference type="EMBL" id="CAJ0565312.1"/>
    </source>
</evidence>
<dbReference type="EMBL" id="CATQJA010001020">
    <property type="protein sequence ID" value="CAJ0565312.1"/>
    <property type="molecule type" value="Genomic_DNA"/>
</dbReference>
<reference evidence="3" key="1">
    <citation type="submission" date="2023-06" db="EMBL/GenBank/DDBJ databases">
        <authorList>
            <person name="Delattre M."/>
        </authorList>
    </citation>
    <scope>NUCLEOTIDE SEQUENCE</scope>
    <source>
        <strain evidence="3">AF72</strain>
    </source>
</reference>